<organism evidence="3 4">
    <name type="scientific">Vibrio viridaestus</name>
    <dbReference type="NCBI Taxonomy" id="2487322"/>
    <lineage>
        <taxon>Bacteria</taxon>
        <taxon>Pseudomonadati</taxon>
        <taxon>Pseudomonadota</taxon>
        <taxon>Gammaproteobacteria</taxon>
        <taxon>Vibrionales</taxon>
        <taxon>Vibrionaceae</taxon>
        <taxon>Vibrio</taxon>
    </lineage>
</organism>
<dbReference type="PROSITE" id="PS00175">
    <property type="entry name" value="PG_MUTASE"/>
    <property type="match status" value="1"/>
</dbReference>
<dbReference type="PANTHER" id="PTHR48100:SF5">
    <property type="entry name" value="HISTIDINE PHOSPHATASE FAMILY PROTEIN"/>
    <property type="match status" value="1"/>
</dbReference>
<dbReference type="RefSeq" id="WP_124935664.1">
    <property type="nucleotide sequence ID" value="NZ_RJVQ01000001.1"/>
</dbReference>
<dbReference type="PANTHER" id="PTHR48100">
    <property type="entry name" value="BROAD-SPECIFICITY PHOSPHATASE YOR283W-RELATED"/>
    <property type="match status" value="1"/>
</dbReference>
<dbReference type="InterPro" id="IPR001345">
    <property type="entry name" value="PG/BPGM_mutase_AS"/>
</dbReference>
<accession>A0A3N9TLK6</accession>
<dbReference type="InterPro" id="IPR050275">
    <property type="entry name" value="PGM_Phosphatase"/>
</dbReference>
<keyword evidence="4" id="KW-1185">Reference proteome</keyword>
<sequence length="189" mass="22064">MKKTFYLMRHGQTLFNVRRKIQGWCDSPLTEKGIQQAEQVANFFDNIQLDYLYSSTSERSCDTAEIVTRNRMPYQRLKGLKEINFGVYEGESEDLHPSKDAREEHYVQFGGESRDMIRKRMRETCIDIMEKDGHNCVLAVAHAGSCRRFLEQWTDADAVLPDGIPNCCVFEYQYADKQFTFVQVHQLVD</sequence>
<gene>
    <name evidence="3" type="ORF">EES38_02980</name>
</gene>
<evidence type="ECO:0000256" key="2">
    <source>
        <dbReference type="PIRSR" id="PIRSR613078-2"/>
    </source>
</evidence>
<dbReference type="Gene3D" id="3.40.50.1240">
    <property type="entry name" value="Phosphoglycerate mutase-like"/>
    <property type="match status" value="1"/>
</dbReference>
<dbReference type="SMART" id="SM00855">
    <property type="entry name" value="PGAM"/>
    <property type="match status" value="1"/>
</dbReference>
<dbReference type="Pfam" id="PF00300">
    <property type="entry name" value="His_Phos_1"/>
    <property type="match status" value="1"/>
</dbReference>
<comment type="caution">
    <text evidence="3">The sequence shown here is derived from an EMBL/GenBank/DDBJ whole genome shotgun (WGS) entry which is preliminary data.</text>
</comment>
<name>A0A3N9TLK6_9VIBR</name>
<feature type="active site" description="Tele-phosphohistidine intermediate" evidence="1">
    <location>
        <position position="10"/>
    </location>
</feature>
<dbReference type="Proteomes" id="UP000281112">
    <property type="component" value="Unassembled WGS sequence"/>
</dbReference>
<proteinExistence type="predicted"/>
<dbReference type="GO" id="GO:0005737">
    <property type="term" value="C:cytoplasm"/>
    <property type="evidence" value="ECO:0007669"/>
    <property type="project" value="TreeGrafter"/>
</dbReference>
<feature type="binding site" evidence="2">
    <location>
        <begin position="9"/>
        <end position="16"/>
    </location>
    <ligand>
        <name>substrate</name>
    </ligand>
</feature>
<reference evidence="3 4" key="1">
    <citation type="submission" date="2018-11" db="EMBL/GenBank/DDBJ databases">
        <title>Vibrio LJC006 sp. nov., isolated from seawater during the bloom of the enteromorpha.</title>
        <authorList>
            <person name="Liang J."/>
        </authorList>
    </citation>
    <scope>NUCLEOTIDE SEQUENCE [LARGE SCALE GENOMIC DNA]</scope>
    <source>
        <strain evidence="3 4">LJC006</strain>
    </source>
</reference>
<feature type="active site" description="Proton donor/acceptor" evidence="1">
    <location>
        <position position="82"/>
    </location>
</feature>
<dbReference type="CDD" id="cd07067">
    <property type="entry name" value="HP_PGM_like"/>
    <property type="match status" value="1"/>
</dbReference>
<dbReference type="EMBL" id="RJVQ01000001">
    <property type="protein sequence ID" value="RQW65011.1"/>
    <property type="molecule type" value="Genomic_DNA"/>
</dbReference>
<dbReference type="SUPFAM" id="SSF53254">
    <property type="entry name" value="Phosphoglycerate mutase-like"/>
    <property type="match status" value="1"/>
</dbReference>
<feature type="binding site" evidence="2">
    <location>
        <position position="59"/>
    </location>
    <ligand>
        <name>substrate</name>
    </ligand>
</feature>
<dbReference type="GO" id="GO:0016791">
    <property type="term" value="F:phosphatase activity"/>
    <property type="evidence" value="ECO:0007669"/>
    <property type="project" value="TreeGrafter"/>
</dbReference>
<evidence type="ECO:0000313" key="4">
    <source>
        <dbReference type="Proteomes" id="UP000281112"/>
    </source>
</evidence>
<evidence type="ECO:0000313" key="3">
    <source>
        <dbReference type="EMBL" id="RQW65011.1"/>
    </source>
</evidence>
<protein>
    <submittedName>
        <fullName evidence="3">Histidine phosphatase family protein</fullName>
    </submittedName>
</protein>
<evidence type="ECO:0000256" key="1">
    <source>
        <dbReference type="PIRSR" id="PIRSR613078-1"/>
    </source>
</evidence>
<dbReference type="OrthoDB" id="9781415at2"/>
<dbReference type="AlphaFoldDB" id="A0A3N9TLK6"/>
<dbReference type="InterPro" id="IPR029033">
    <property type="entry name" value="His_PPase_superfam"/>
</dbReference>
<dbReference type="InterPro" id="IPR013078">
    <property type="entry name" value="His_Pase_superF_clade-1"/>
</dbReference>